<dbReference type="eggNOG" id="KOG0118">
    <property type="taxonomic scope" value="Eukaryota"/>
</dbReference>
<feature type="region of interest" description="Disordered" evidence="9">
    <location>
        <begin position="166"/>
        <end position="195"/>
    </location>
</feature>
<evidence type="ECO:0000313" key="11">
    <source>
        <dbReference type="EnsemblPlants" id="KQK90687"/>
    </source>
</evidence>
<dbReference type="AlphaFoldDB" id="K4AJ75"/>
<keyword evidence="2" id="KW-0150">Chloroplast</keyword>
<dbReference type="SUPFAM" id="SSF54928">
    <property type="entry name" value="RNA-binding domain, RBD"/>
    <property type="match status" value="2"/>
</dbReference>
<reference evidence="11" key="2">
    <citation type="submission" date="2018-08" db="UniProtKB">
        <authorList>
            <consortium name="EnsemblPlants"/>
        </authorList>
    </citation>
    <scope>IDENTIFICATION</scope>
    <source>
        <strain evidence="11">Yugu1</strain>
    </source>
</reference>
<dbReference type="EMBL" id="AGNK02005965">
    <property type="status" value="NOT_ANNOTATED_CDS"/>
    <property type="molecule type" value="Genomic_DNA"/>
</dbReference>
<dbReference type="GO" id="GO:1901259">
    <property type="term" value="P:chloroplast rRNA processing"/>
    <property type="evidence" value="ECO:0000318"/>
    <property type="project" value="GO_Central"/>
</dbReference>
<sequence>MVATLFSTSLSPRFLALSSPKPAATMASAFLPFRLLLCVVSAPGQLVFEPVAVAVPSEYETEGVEEEEEEGAEEFSEDLKLFVGNLPFSIDSAQLVRLFEQVGSVEMVESCSLSYGHLEWNWSTGQLDRIYHGFGFVTMSSAEEAGAAVEQFNGYVTLPLKQTFQSRPLRVNSGPPSPRDDSAPRAPRGGGGGGNIVDSGNKIYVAGNLAWGVNNSTLENLFSEQGRVLDAKVTYDRESGRSRGFGFVTYGSAEEVNNAISNLDPIDLDGRQIRVTVAESKSRREF</sequence>
<dbReference type="SMART" id="SM00360">
    <property type="entry name" value="RRM"/>
    <property type="match status" value="2"/>
</dbReference>
<dbReference type="PANTHER" id="PTHR48025">
    <property type="entry name" value="OS02G0815200 PROTEIN"/>
    <property type="match status" value="1"/>
</dbReference>
<dbReference type="InterPro" id="IPR012677">
    <property type="entry name" value="Nucleotide-bd_a/b_plait_sf"/>
</dbReference>
<evidence type="ECO:0000256" key="1">
    <source>
        <dbReference type="ARBA" id="ARBA00004229"/>
    </source>
</evidence>
<accession>K4AJ75</accession>
<reference evidence="12" key="1">
    <citation type="journal article" date="2012" name="Nat. Biotechnol.">
        <title>Reference genome sequence of the model plant Setaria.</title>
        <authorList>
            <person name="Bennetzen J.L."/>
            <person name="Schmutz J."/>
            <person name="Wang H."/>
            <person name="Percifield R."/>
            <person name="Hawkins J."/>
            <person name="Pontaroli A.C."/>
            <person name="Estep M."/>
            <person name="Feng L."/>
            <person name="Vaughn J.N."/>
            <person name="Grimwood J."/>
            <person name="Jenkins J."/>
            <person name="Barry K."/>
            <person name="Lindquist E."/>
            <person name="Hellsten U."/>
            <person name="Deshpande S."/>
            <person name="Wang X."/>
            <person name="Wu X."/>
            <person name="Mitros T."/>
            <person name="Triplett J."/>
            <person name="Yang X."/>
            <person name="Ye C.Y."/>
            <person name="Mauro-Herrera M."/>
            <person name="Wang L."/>
            <person name="Li P."/>
            <person name="Sharma M."/>
            <person name="Sharma R."/>
            <person name="Ronald P.C."/>
            <person name="Panaud O."/>
            <person name="Kellogg E.A."/>
            <person name="Brutnell T.P."/>
            <person name="Doust A.N."/>
            <person name="Tuskan G.A."/>
            <person name="Rokhsar D."/>
            <person name="Devos K.M."/>
        </authorList>
    </citation>
    <scope>NUCLEOTIDE SEQUENCE [LARGE SCALE GENOMIC DNA]</scope>
    <source>
        <strain evidence="12">cv. Yugu1</strain>
    </source>
</reference>
<evidence type="ECO:0000256" key="8">
    <source>
        <dbReference type="PROSITE-ProRule" id="PRU00176"/>
    </source>
</evidence>
<evidence type="ECO:0000256" key="7">
    <source>
        <dbReference type="ARBA" id="ARBA00023274"/>
    </source>
</evidence>
<organism evidence="11 12">
    <name type="scientific">Setaria italica</name>
    <name type="common">Foxtail millet</name>
    <name type="synonym">Panicum italicum</name>
    <dbReference type="NCBI Taxonomy" id="4555"/>
    <lineage>
        <taxon>Eukaryota</taxon>
        <taxon>Viridiplantae</taxon>
        <taxon>Streptophyta</taxon>
        <taxon>Embryophyta</taxon>
        <taxon>Tracheophyta</taxon>
        <taxon>Spermatophyta</taxon>
        <taxon>Magnoliopsida</taxon>
        <taxon>Liliopsida</taxon>
        <taxon>Poales</taxon>
        <taxon>Poaceae</taxon>
        <taxon>PACMAD clade</taxon>
        <taxon>Panicoideae</taxon>
        <taxon>Panicodae</taxon>
        <taxon>Paniceae</taxon>
        <taxon>Cenchrinae</taxon>
        <taxon>Setaria</taxon>
    </lineage>
</organism>
<comment type="subcellular location">
    <subcellularLocation>
        <location evidence="1">Plastid</location>
        <location evidence="1">Chloroplast</location>
    </subcellularLocation>
</comment>
<evidence type="ECO:0000256" key="3">
    <source>
        <dbReference type="ARBA" id="ARBA00022640"/>
    </source>
</evidence>
<dbReference type="EnsemblPlants" id="KQK90687">
    <property type="protein sequence ID" value="KQK90687"/>
    <property type="gene ID" value="SETIT_038940mg"/>
</dbReference>
<evidence type="ECO:0000259" key="10">
    <source>
        <dbReference type="PROSITE" id="PS50102"/>
    </source>
</evidence>
<keyword evidence="6 8" id="KW-0694">RNA-binding</keyword>
<dbReference type="InterPro" id="IPR035979">
    <property type="entry name" value="RBD_domain_sf"/>
</dbReference>
<evidence type="ECO:0000256" key="4">
    <source>
        <dbReference type="ARBA" id="ARBA00022664"/>
    </source>
</evidence>
<evidence type="ECO:0000256" key="9">
    <source>
        <dbReference type="SAM" id="MobiDB-lite"/>
    </source>
</evidence>
<dbReference type="GO" id="GO:0009507">
    <property type="term" value="C:chloroplast"/>
    <property type="evidence" value="ECO:0007669"/>
    <property type="project" value="UniProtKB-SubCell"/>
</dbReference>
<keyword evidence="7" id="KW-0687">Ribonucleoprotein</keyword>
<dbReference type="GO" id="GO:0006397">
    <property type="term" value="P:mRNA processing"/>
    <property type="evidence" value="ECO:0007669"/>
    <property type="project" value="UniProtKB-KW"/>
</dbReference>
<dbReference type="Gene3D" id="3.30.70.330">
    <property type="match status" value="2"/>
</dbReference>
<evidence type="ECO:0000256" key="6">
    <source>
        <dbReference type="ARBA" id="ARBA00022884"/>
    </source>
</evidence>
<dbReference type="Proteomes" id="UP000004995">
    <property type="component" value="Unassembled WGS sequence"/>
</dbReference>
<dbReference type="CDD" id="cd21608">
    <property type="entry name" value="RRM2_NsCP33_like"/>
    <property type="match status" value="1"/>
</dbReference>
<dbReference type="Pfam" id="PF00076">
    <property type="entry name" value="RRM_1"/>
    <property type="match status" value="2"/>
</dbReference>
<evidence type="ECO:0000256" key="2">
    <source>
        <dbReference type="ARBA" id="ARBA00022528"/>
    </source>
</evidence>
<dbReference type="PANTHER" id="PTHR48025:SF12">
    <property type="entry name" value="OS07G0631900 PROTEIN"/>
    <property type="match status" value="1"/>
</dbReference>
<evidence type="ECO:0000256" key="5">
    <source>
        <dbReference type="ARBA" id="ARBA00022737"/>
    </source>
</evidence>
<keyword evidence="4" id="KW-0507">mRNA processing</keyword>
<dbReference type="STRING" id="4555.K4AJ75"/>
<name>K4AJ75_SETIT</name>
<proteinExistence type="predicted"/>
<dbReference type="Gramene" id="KQK90687">
    <property type="protein sequence ID" value="KQK90687"/>
    <property type="gene ID" value="SETIT_038940mg"/>
</dbReference>
<keyword evidence="12" id="KW-1185">Reference proteome</keyword>
<feature type="domain" description="RRM" evidence="10">
    <location>
        <begin position="202"/>
        <end position="280"/>
    </location>
</feature>
<dbReference type="InterPro" id="IPR000504">
    <property type="entry name" value="RRM_dom"/>
</dbReference>
<feature type="domain" description="RRM" evidence="10">
    <location>
        <begin position="79"/>
        <end position="176"/>
    </location>
</feature>
<dbReference type="PROSITE" id="PS50102">
    <property type="entry name" value="RRM"/>
    <property type="match status" value="2"/>
</dbReference>
<dbReference type="OMA" id="GHLEWNW"/>
<dbReference type="HOGENOM" id="CLU_012062_15_1_1"/>
<dbReference type="InterPro" id="IPR048289">
    <property type="entry name" value="RRM2_NsCP33-like"/>
</dbReference>
<keyword evidence="5" id="KW-0677">Repeat</keyword>
<dbReference type="InterPro" id="IPR050502">
    <property type="entry name" value="Euk_RNA-bind_prot"/>
</dbReference>
<dbReference type="GO" id="GO:1990904">
    <property type="term" value="C:ribonucleoprotein complex"/>
    <property type="evidence" value="ECO:0007669"/>
    <property type="project" value="UniProtKB-KW"/>
</dbReference>
<dbReference type="GO" id="GO:0003729">
    <property type="term" value="F:mRNA binding"/>
    <property type="evidence" value="ECO:0000318"/>
    <property type="project" value="GO_Central"/>
</dbReference>
<keyword evidence="3" id="KW-0934">Plastid</keyword>
<dbReference type="InParanoid" id="K4AJ75"/>
<protein>
    <recommendedName>
        <fullName evidence="10">RRM domain-containing protein</fullName>
    </recommendedName>
</protein>
<evidence type="ECO:0000313" key="12">
    <source>
        <dbReference type="Proteomes" id="UP000004995"/>
    </source>
</evidence>